<keyword evidence="4" id="KW-0413">Isomerase</keyword>
<keyword evidence="7" id="KW-1185">Reference proteome</keyword>
<evidence type="ECO:0000256" key="1">
    <source>
        <dbReference type="ARBA" id="ARBA00000971"/>
    </source>
</evidence>
<dbReference type="InterPro" id="IPR046357">
    <property type="entry name" value="PPIase_dom_sf"/>
</dbReference>
<dbReference type="Gene3D" id="3.10.50.40">
    <property type="match status" value="1"/>
</dbReference>
<evidence type="ECO:0000259" key="5">
    <source>
        <dbReference type="PROSITE" id="PS50059"/>
    </source>
</evidence>
<dbReference type="InterPro" id="IPR001179">
    <property type="entry name" value="PPIase_FKBP_dom"/>
</dbReference>
<comment type="catalytic activity">
    <reaction evidence="1 4">
        <text>[protein]-peptidylproline (omega=180) = [protein]-peptidylproline (omega=0)</text>
        <dbReference type="Rhea" id="RHEA:16237"/>
        <dbReference type="Rhea" id="RHEA-COMP:10747"/>
        <dbReference type="Rhea" id="RHEA-COMP:10748"/>
        <dbReference type="ChEBI" id="CHEBI:83833"/>
        <dbReference type="ChEBI" id="CHEBI:83834"/>
        <dbReference type="EC" id="5.2.1.8"/>
    </reaction>
</comment>
<dbReference type="PROSITE" id="PS51257">
    <property type="entry name" value="PROKAR_LIPOPROTEIN"/>
    <property type="match status" value="1"/>
</dbReference>
<feature type="domain" description="PPIase FKBP-type" evidence="5">
    <location>
        <begin position="129"/>
        <end position="238"/>
    </location>
</feature>
<dbReference type="EC" id="5.2.1.8" evidence="2 4"/>
<evidence type="ECO:0000256" key="4">
    <source>
        <dbReference type="PROSITE-ProRule" id="PRU00277"/>
    </source>
</evidence>
<evidence type="ECO:0000256" key="3">
    <source>
        <dbReference type="ARBA" id="ARBA00023110"/>
    </source>
</evidence>
<dbReference type="PROSITE" id="PS50059">
    <property type="entry name" value="FKBP_PPIASE"/>
    <property type="match status" value="1"/>
</dbReference>
<dbReference type="Proteomes" id="UP000653730">
    <property type="component" value="Unassembled WGS sequence"/>
</dbReference>
<organism evidence="6 7">
    <name type="scientific">Sinomicrobium weinanense</name>
    <dbReference type="NCBI Taxonomy" id="2842200"/>
    <lineage>
        <taxon>Bacteria</taxon>
        <taxon>Pseudomonadati</taxon>
        <taxon>Bacteroidota</taxon>
        <taxon>Flavobacteriia</taxon>
        <taxon>Flavobacteriales</taxon>
        <taxon>Flavobacteriaceae</taxon>
        <taxon>Sinomicrobium</taxon>
    </lineage>
</organism>
<accession>A0A926JTB8</accession>
<keyword evidence="3 4" id="KW-0697">Rotamase</keyword>
<gene>
    <name evidence="6" type="ORF">IBL28_13230</name>
</gene>
<dbReference type="GO" id="GO:0003755">
    <property type="term" value="F:peptidyl-prolyl cis-trans isomerase activity"/>
    <property type="evidence" value="ECO:0007669"/>
    <property type="project" value="UniProtKB-KW"/>
</dbReference>
<dbReference type="RefSeq" id="WP_187966076.1">
    <property type="nucleotide sequence ID" value="NZ_JACVDC010000041.1"/>
</dbReference>
<proteinExistence type="predicted"/>
<comment type="caution">
    <text evidence="6">The sequence shown here is derived from an EMBL/GenBank/DDBJ whole genome shotgun (WGS) entry which is preliminary data.</text>
</comment>
<protein>
    <recommendedName>
        <fullName evidence="2 4">peptidylprolyl isomerase</fullName>
        <ecNumber evidence="2 4">5.2.1.8</ecNumber>
    </recommendedName>
</protein>
<dbReference type="EMBL" id="JACVDC010000041">
    <property type="protein sequence ID" value="MBC9796934.1"/>
    <property type="molecule type" value="Genomic_DNA"/>
</dbReference>
<evidence type="ECO:0000256" key="2">
    <source>
        <dbReference type="ARBA" id="ARBA00013194"/>
    </source>
</evidence>
<evidence type="ECO:0000313" key="6">
    <source>
        <dbReference type="EMBL" id="MBC9796934.1"/>
    </source>
</evidence>
<reference evidence="6 7" key="1">
    <citation type="submission" date="2020-09" db="EMBL/GenBank/DDBJ databases">
        <title>Sinomicrobium weinanense sp. nov., a halophilic bacteria isolated from saline-alkali soil.</title>
        <authorList>
            <person name="Wu P."/>
            <person name="Ren H."/>
            <person name="Mei Y."/>
            <person name="Liang Y."/>
            <person name="Chen Z."/>
        </authorList>
    </citation>
    <scope>NUCLEOTIDE SEQUENCE [LARGE SCALE GENOMIC DNA]</scope>
    <source>
        <strain evidence="6 7">FJxs</strain>
    </source>
</reference>
<sequence>MMKINRLGLIAAGALAFLSSCNNDDDGGRIEIRDPAEVKAENDSDIREYLSTHFYNYEEFQAAADADSTDFDFKIVIDTIAGENSDKIPLMEQVEEKTVAVEISETETLDHTLYYLVARQGDSIAPKRIDSTLVRYKGFLLNDVVFDRNENIPVWFKLKDITDAGFGQAGRGFAEFMPELNSGGKIEINEEDGTYSISGGYGVGMVFMPSGLGYYFRGQGSIPPYAPIAFTIDLLRVKDVKEEE</sequence>
<dbReference type="SUPFAM" id="SSF54534">
    <property type="entry name" value="FKBP-like"/>
    <property type="match status" value="1"/>
</dbReference>
<dbReference type="AlphaFoldDB" id="A0A926JTB8"/>
<name>A0A926JTB8_9FLAO</name>
<evidence type="ECO:0000313" key="7">
    <source>
        <dbReference type="Proteomes" id="UP000653730"/>
    </source>
</evidence>